<protein>
    <submittedName>
        <fullName evidence="2">Beta-lactamase family protein</fullName>
    </submittedName>
</protein>
<dbReference type="Proteomes" id="UP000306918">
    <property type="component" value="Unassembled WGS sequence"/>
</dbReference>
<dbReference type="AlphaFoldDB" id="A0A4S8I1R0"/>
<dbReference type="InterPro" id="IPR050491">
    <property type="entry name" value="AmpC-like"/>
</dbReference>
<evidence type="ECO:0000259" key="1">
    <source>
        <dbReference type="Pfam" id="PF00144"/>
    </source>
</evidence>
<dbReference type="PANTHER" id="PTHR46825:SF13">
    <property type="entry name" value="BETA-LACTAMASE-RELATED DOMAIN-CONTAINING PROTEIN"/>
    <property type="match status" value="1"/>
</dbReference>
<gene>
    <name evidence="2" type="ORF">FAM09_03270</name>
</gene>
<proteinExistence type="predicted"/>
<evidence type="ECO:0000313" key="3">
    <source>
        <dbReference type="Proteomes" id="UP000306918"/>
    </source>
</evidence>
<keyword evidence="3" id="KW-1185">Reference proteome</keyword>
<sequence>MKSFLQTGLLVLFSFFLSLQITFSQAWVSRHNLSPAQYQAAFDDYVKDGYRLSTVSGYTCSGQERYIALWEKKAGPEWAARHGLSSQDYQAAFDDFTKKGFRLTHVSGYGVGSQAKFAAIWQKTSGAAWAARHNLTAAQYQKAFDDFSKQGYRLLHVSGYVVNNIEYFAGIWEKSAGNAYVARHNLTASQYQQAFNDYTKQGYALKTVSGYTKNGTNLYAAIWEKIASPLWAARHGVSNGNYQYVFDNMYYQGYKPTYVNAYSSGNSCEYNAIWTNTNMKGSDIAAIDEAVNQYMSSQSVKGLSIAICKNGRLVFAKGYGYADAASGEEMSPDQPLRIMSISKPVTSVGVMTLMDQHKISLDKPVFGPNSILGSKYATPAGKEKLNKITVRQLLTHTSGLRSCNGESVFWDQNKTADDAMNVLLNASDLITTDTSDKYIYSNTNFFILARIIEQVSGQSYENYIRSSVLTKCGIGNTMYVGAASGNAKAGEATYVPMDKMNLQLWAGFGGWVARPIDLLKFLNRVDGASIPSDVLTTPTHTTMVTGTALNNGYGCGWIVSGSLQNHNGCFDGTRSFLVELGNGLSYSVIVNNNPSNDGCGWTMKSAIEAGLSKVSGYPTYDLF</sequence>
<accession>A0A4S8I1R0</accession>
<dbReference type="EMBL" id="STFF01000001">
    <property type="protein sequence ID" value="THU41149.1"/>
    <property type="molecule type" value="Genomic_DNA"/>
</dbReference>
<dbReference type="RefSeq" id="WP_136575639.1">
    <property type="nucleotide sequence ID" value="NZ_STFF01000001.1"/>
</dbReference>
<dbReference type="SUPFAM" id="SSF56601">
    <property type="entry name" value="beta-lactamase/transpeptidase-like"/>
    <property type="match status" value="1"/>
</dbReference>
<evidence type="ECO:0000313" key="2">
    <source>
        <dbReference type="EMBL" id="THU41149.1"/>
    </source>
</evidence>
<dbReference type="Gene3D" id="3.40.710.10">
    <property type="entry name" value="DD-peptidase/beta-lactamase superfamily"/>
    <property type="match status" value="1"/>
</dbReference>
<comment type="caution">
    <text evidence="2">The sequence shown here is derived from an EMBL/GenBank/DDBJ whole genome shotgun (WGS) entry which is preliminary data.</text>
</comment>
<dbReference type="Pfam" id="PF00144">
    <property type="entry name" value="Beta-lactamase"/>
    <property type="match status" value="1"/>
</dbReference>
<feature type="domain" description="Beta-lactamase-related" evidence="1">
    <location>
        <begin position="287"/>
        <end position="596"/>
    </location>
</feature>
<dbReference type="PANTHER" id="PTHR46825">
    <property type="entry name" value="D-ALANYL-D-ALANINE-CARBOXYPEPTIDASE/ENDOPEPTIDASE AMPH"/>
    <property type="match status" value="1"/>
</dbReference>
<organism evidence="2 3">
    <name type="scientific">Niastella caeni</name>
    <dbReference type="NCBI Taxonomy" id="2569763"/>
    <lineage>
        <taxon>Bacteria</taxon>
        <taxon>Pseudomonadati</taxon>
        <taxon>Bacteroidota</taxon>
        <taxon>Chitinophagia</taxon>
        <taxon>Chitinophagales</taxon>
        <taxon>Chitinophagaceae</taxon>
        <taxon>Niastella</taxon>
    </lineage>
</organism>
<name>A0A4S8I1R0_9BACT</name>
<dbReference type="Pfam" id="PF17660">
    <property type="entry name" value="BTRD1"/>
    <property type="match status" value="5"/>
</dbReference>
<reference evidence="2 3" key="1">
    <citation type="submission" date="2019-04" db="EMBL/GenBank/DDBJ databases">
        <title>Niastella caeni sp. nov., isolated from activated sludge.</title>
        <authorList>
            <person name="Sheng M."/>
        </authorList>
    </citation>
    <scope>NUCLEOTIDE SEQUENCE [LARGE SCALE GENOMIC DNA]</scope>
    <source>
        <strain evidence="2 3">HX-2-15</strain>
    </source>
</reference>
<dbReference type="InterPro" id="IPR012338">
    <property type="entry name" value="Beta-lactam/transpept-like"/>
</dbReference>
<dbReference type="InterPro" id="IPR001466">
    <property type="entry name" value="Beta-lactam-related"/>
</dbReference>
<dbReference type="InterPro" id="IPR049511">
    <property type="entry name" value="PGH-like_rpt"/>
</dbReference>
<dbReference type="OrthoDB" id="9793489at2"/>